<dbReference type="InterPro" id="IPR013098">
    <property type="entry name" value="Ig_I-set"/>
</dbReference>
<dbReference type="InterPro" id="IPR007110">
    <property type="entry name" value="Ig-like_dom"/>
</dbReference>
<comment type="caution">
    <text evidence="3">The sequence shown here is derived from an EMBL/GenBank/DDBJ whole genome shotgun (WGS) entry which is preliminary data.</text>
</comment>
<evidence type="ECO:0000259" key="2">
    <source>
        <dbReference type="PROSITE" id="PS50835"/>
    </source>
</evidence>
<dbReference type="Proteomes" id="UP001642483">
    <property type="component" value="Unassembled WGS sequence"/>
</dbReference>
<evidence type="ECO:0000313" key="4">
    <source>
        <dbReference type="Proteomes" id="UP001642483"/>
    </source>
</evidence>
<evidence type="ECO:0000256" key="1">
    <source>
        <dbReference type="SAM" id="MobiDB-lite"/>
    </source>
</evidence>
<name>A0ABP0F253_CLALP</name>
<dbReference type="InterPro" id="IPR003598">
    <property type="entry name" value="Ig_sub2"/>
</dbReference>
<dbReference type="PANTHER" id="PTHR47633:SF8">
    <property type="entry name" value="SPEG NEIGHBOR PROTEIN"/>
    <property type="match status" value="1"/>
</dbReference>
<protein>
    <recommendedName>
        <fullName evidence="2">Ig-like domain-containing protein</fullName>
    </recommendedName>
</protein>
<keyword evidence="4" id="KW-1185">Reference proteome</keyword>
<sequence>MRPSAYKNRAHSSPNVTGKRSILKRRPSVTYDAELPRNIPTKDVLRLPAVPSFEVPVKCSEIVEGDNAQFDCKIRGNPRPDICWYKNGQLIDYPTDRIWAETSGDGKHKMIVENASLEDRGTYRCTIVNRLGRTSSATLLNIHASPAKKTKHQSYEIGVQSTNPFGFRG</sequence>
<accession>A0ABP0F253</accession>
<dbReference type="EMBL" id="CAWYQH010000002">
    <property type="protein sequence ID" value="CAK8673795.1"/>
    <property type="molecule type" value="Genomic_DNA"/>
</dbReference>
<evidence type="ECO:0000313" key="3">
    <source>
        <dbReference type="EMBL" id="CAK8673795.1"/>
    </source>
</evidence>
<reference evidence="3 4" key="1">
    <citation type="submission" date="2024-02" db="EMBL/GenBank/DDBJ databases">
        <authorList>
            <person name="Daric V."/>
            <person name="Darras S."/>
        </authorList>
    </citation>
    <scope>NUCLEOTIDE SEQUENCE [LARGE SCALE GENOMIC DNA]</scope>
</reference>
<dbReference type="InterPro" id="IPR003599">
    <property type="entry name" value="Ig_sub"/>
</dbReference>
<dbReference type="Gene3D" id="2.60.40.10">
    <property type="entry name" value="Immunoglobulins"/>
    <property type="match status" value="1"/>
</dbReference>
<proteinExistence type="predicted"/>
<organism evidence="3 4">
    <name type="scientific">Clavelina lepadiformis</name>
    <name type="common">Light-bulb sea squirt</name>
    <name type="synonym">Ascidia lepadiformis</name>
    <dbReference type="NCBI Taxonomy" id="159417"/>
    <lineage>
        <taxon>Eukaryota</taxon>
        <taxon>Metazoa</taxon>
        <taxon>Chordata</taxon>
        <taxon>Tunicata</taxon>
        <taxon>Ascidiacea</taxon>
        <taxon>Aplousobranchia</taxon>
        <taxon>Clavelinidae</taxon>
        <taxon>Clavelina</taxon>
    </lineage>
</organism>
<dbReference type="InterPro" id="IPR036179">
    <property type="entry name" value="Ig-like_dom_sf"/>
</dbReference>
<dbReference type="InterPro" id="IPR013783">
    <property type="entry name" value="Ig-like_fold"/>
</dbReference>
<dbReference type="Pfam" id="PF07679">
    <property type="entry name" value="I-set"/>
    <property type="match status" value="1"/>
</dbReference>
<dbReference type="SUPFAM" id="SSF48726">
    <property type="entry name" value="Immunoglobulin"/>
    <property type="match status" value="1"/>
</dbReference>
<dbReference type="SMART" id="SM00409">
    <property type="entry name" value="IG"/>
    <property type="match status" value="1"/>
</dbReference>
<feature type="region of interest" description="Disordered" evidence="1">
    <location>
        <begin position="1"/>
        <end position="21"/>
    </location>
</feature>
<dbReference type="SMART" id="SM00408">
    <property type="entry name" value="IGc2"/>
    <property type="match status" value="1"/>
</dbReference>
<dbReference type="PANTHER" id="PTHR47633">
    <property type="entry name" value="IMMUNOGLOBULIN"/>
    <property type="match status" value="1"/>
</dbReference>
<gene>
    <name evidence="3" type="ORF">CVLEPA_LOCUS3546</name>
</gene>
<feature type="domain" description="Ig-like" evidence="2">
    <location>
        <begin position="51"/>
        <end position="141"/>
    </location>
</feature>
<dbReference type="PROSITE" id="PS50835">
    <property type="entry name" value="IG_LIKE"/>
    <property type="match status" value="1"/>
</dbReference>